<reference evidence="4 5" key="1">
    <citation type="submission" date="2019-11" db="EMBL/GenBank/DDBJ databases">
        <title>Identification of a novel strain.</title>
        <authorList>
            <person name="Xu Q."/>
            <person name="Wang G."/>
        </authorList>
    </citation>
    <scope>NUCLEOTIDE SEQUENCE [LARGE SCALE GENOMIC DNA]</scope>
    <source>
        <strain evidence="5">xq</strain>
    </source>
</reference>
<feature type="domain" description="Mce/MlaD" evidence="2">
    <location>
        <begin position="42"/>
        <end position="115"/>
    </location>
</feature>
<evidence type="ECO:0000313" key="5">
    <source>
        <dbReference type="Proteomes" id="UP000440694"/>
    </source>
</evidence>
<evidence type="ECO:0000259" key="3">
    <source>
        <dbReference type="Pfam" id="PF03886"/>
    </source>
</evidence>
<gene>
    <name evidence="4" type="ORF">GIW81_15635</name>
</gene>
<evidence type="ECO:0000256" key="1">
    <source>
        <dbReference type="SAM" id="Phobius"/>
    </source>
</evidence>
<dbReference type="PANTHER" id="PTHR36698">
    <property type="entry name" value="BLL5892 PROTEIN"/>
    <property type="match status" value="1"/>
</dbReference>
<dbReference type="Proteomes" id="UP000440694">
    <property type="component" value="Unassembled WGS sequence"/>
</dbReference>
<protein>
    <submittedName>
        <fullName evidence="4">MCE family protein</fullName>
    </submittedName>
</protein>
<dbReference type="Pfam" id="PF02470">
    <property type="entry name" value="MlaD"/>
    <property type="match status" value="1"/>
</dbReference>
<accession>A0A6I3KPB9</accession>
<organism evidence="4 5">
    <name type="scientific">Hyphomicrobium album</name>
    <dbReference type="NCBI Taxonomy" id="2665159"/>
    <lineage>
        <taxon>Bacteria</taxon>
        <taxon>Pseudomonadati</taxon>
        <taxon>Pseudomonadota</taxon>
        <taxon>Alphaproteobacteria</taxon>
        <taxon>Hyphomicrobiales</taxon>
        <taxon>Hyphomicrobiaceae</taxon>
        <taxon>Hyphomicrobium</taxon>
    </lineage>
</organism>
<keyword evidence="1" id="KW-1133">Transmembrane helix</keyword>
<dbReference type="EMBL" id="WMBQ01000002">
    <property type="protein sequence ID" value="MTD95770.1"/>
    <property type="molecule type" value="Genomic_DNA"/>
</dbReference>
<comment type="caution">
    <text evidence="4">The sequence shown here is derived from an EMBL/GenBank/DDBJ whole genome shotgun (WGS) entry which is preliminary data.</text>
</comment>
<dbReference type="RefSeq" id="WP_324615066.1">
    <property type="nucleotide sequence ID" value="NZ_WMBQ01000002.1"/>
</dbReference>
<evidence type="ECO:0000313" key="4">
    <source>
        <dbReference type="EMBL" id="MTD95770.1"/>
    </source>
</evidence>
<dbReference type="SUPFAM" id="SSF159594">
    <property type="entry name" value="XCC0632-like"/>
    <property type="match status" value="1"/>
</dbReference>
<keyword evidence="5" id="KW-1185">Reference proteome</keyword>
<evidence type="ECO:0000259" key="2">
    <source>
        <dbReference type="Pfam" id="PF02470"/>
    </source>
</evidence>
<sequence>METQARYLWVGAFTLAVITAGFAFVYWLYTGGGFRDRAVYDIRFDNPVSGLLTGSAVLFNGIRVGEVTELRLSPHQPKQVIATIGVDPATPVRADTSVSMDFQGLTGAPVILLTGGSPAASPVSAADGAAGPMLVAEADSGQSMTQAARTTLKRIDGMLAENSAPLHDVIANFKVFSEALARNSDRIDGVVAGLERMTGGAKGNPKIPTYSLSALTTLPPSTKPPQGQLAVPEPAALMSLSTDKILVAKNGSDGDTIDNAQWSDSIPVLVQAKLIEALENSRYFEAVSRPVDGFEADQQLLTELRTLRMETSPTPNAHVAVSAKLMGNGRVIAARVFEASVPVGALDAVNAVAGLNQAFGEVLQQIVVWTGANRAAAAQPSPDTAR</sequence>
<keyword evidence="1" id="KW-0812">Transmembrane</keyword>
<proteinExistence type="predicted"/>
<dbReference type="InterPro" id="IPR003399">
    <property type="entry name" value="Mce/MlaD"/>
</dbReference>
<feature type="transmembrane region" description="Helical" evidence="1">
    <location>
        <begin position="7"/>
        <end position="29"/>
    </location>
</feature>
<dbReference type="Gene3D" id="3.40.50.10610">
    <property type="entry name" value="ABC-type transport auxiliary lipoprotein component"/>
    <property type="match status" value="1"/>
</dbReference>
<keyword evidence="1" id="KW-0472">Membrane</keyword>
<dbReference type="PANTHER" id="PTHR36698:SF2">
    <property type="entry name" value="MCE_MLAD DOMAIN-CONTAINING PROTEIN"/>
    <property type="match status" value="1"/>
</dbReference>
<name>A0A6I3KPB9_9HYPH</name>
<dbReference type="Pfam" id="PF03886">
    <property type="entry name" value="ABC_trans_aux"/>
    <property type="match status" value="1"/>
</dbReference>
<dbReference type="InterPro" id="IPR005586">
    <property type="entry name" value="ABC_trans_aux"/>
</dbReference>
<feature type="domain" description="ABC-type transport auxiliary lipoprotein component" evidence="3">
    <location>
        <begin position="210"/>
        <end position="367"/>
    </location>
</feature>
<dbReference type="AlphaFoldDB" id="A0A6I3KPB9"/>